<dbReference type="InterPro" id="IPR027417">
    <property type="entry name" value="P-loop_NTPase"/>
</dbReference>
<proteinExistence type="predicted"/>
<keyword evidence="3 8" id="KW-0812">Transmembrane</keyword>
<dbReference type="InterPro" id="IPR050352">
    <property type="entry name" value="ABCG_transporters"/>
</dbReference>
<keyword evidence="5" id="KW-0067">ATP-binding</keyword>
<evidence type="ECO:0000256" key="6">
    <source>
        <dbReference type="ARBA" id="ARBA00022989"/>
    </source>
</evidence>
<keyword evidence="10" id="KW-0378">Hydrolase</keyword>
<evidence type="ECO:0000256" key="5">
    <source>
        <dbReference type="ARBA" id="ARBA00022840"/>
    </source>
</evidence>
<keyword evidence="2" id="KW-0813">Transport</keyword>
<feature type="transmembrane region" description="Helical" evidence="8">
    <location>
        <begin position="451"/>
        <end position="469"/>
    </location>
</feature>
<feature type="transmembrane region" description="Helical" evidence="8">
    <location>
        <begin position="594"/>
        <end position="616"/>
    </location>
</feature>
<evidence type="ECO:0000313" key="10">
    <source>
        <dbReference type="EMBL" id="RKP06901.1"/>
    </source>
</evidence>
<dbReference type="Pfam" id="PF00005">
    <property type="entry name" value="ABC_tran"/>
    <property type="match status" value="1"/>
</dbReference>
<evidence type="ECO:0000256" key="3">
    <source>
        <dbReference type="ARBA" id="ARBA00022692"/>
    </source>
</evidence>
<evidence type="ECO:0000259" key="9">
    <source>
        <dbReference type="PROSITE" id="PS50893"/>
    </source>
</evidence>
<dbReference type="SMART" id="SM00382">
    <property type="entry name" value="AAA"/>
    <property type="match status" value="1"/>
</dbReference>
<evidence type="ECO:0000313" key="11">
    <source>
        <dbReference type="Proteomes" id="UP000271241"/>
    </source>
</evidence>
<name>A0A4P9XNC3_9FUNG</name>
<sequence length="634" mass="69967">MFLNANIIAIDKGPCDARIELSSDALHCTKPAEELQLVFRNLTYSVPTIDPTTKKTVPKIILDNITGVFQPGRLTTILGSSGSGKTSLLSALAGEPTTRAGELTGEMLINGQLTTGRTIRKMAGYVYQDDIILHTMTVREAVMLAAKLRTSSTISLDAKNKRVNDLLSFMHLNGAADTLIGNDRIAGISGGERKRTSIAMELVSNPAILFLDEPTSGLDTFTAYTVVCYLKQLAEAGYTVVTTLHQPSSEIFHLIDDLMILSNGRVLYMGSAKHSVGYFANQGHACPQYSNPADFFFMSIFYATLTSNTDSGDDSMTEATLSSARDAKSTSDVAASRKCVERLLDQFPVILRRAVRHAFRDRMVLGMKFVQTLVFAAVFVIVFWRISDRDQNAQIQDRTGVLFFFAANLVLSNGVSVLTVFFNERSTFAREARGGLYGLPAFFFSKMSIELPVYTITPILMISASYWFIGLNESIYRFFTSCIAMILISFSGMAIGLATTSFFQELPVALTVVPTFVMPMLVFSGMFVNIANLPAWIRWINWLSLMKYGFVALVKNEFEGTVINCGASVPTEMCMPISGETVIKRLGIDNEGSVWANICALALWAFFFIALAYLGLWRMTRTGRRRAKSNARKQ</sequence>
<dbReference type="AlphaFoldDB" id="A0A4P9XNC3"/>
<evidence type="ECO:0000256" key="8">
    <source>
        <dbReference type="SAM" id="Phobius"/>
    </source>
</evidence>
<dbReference type="InterPro" id="IPR043926">
    <property type="entry name" value="ABCG_dom"/>
</dbReference>
<feature type="transmembrane region" description="Helical" evidence="8">
    <location>
        <begin position="475"/>
        <end position="498"/>
    </location>
</feature>
<evidence type="ECO:0000256" key="2">
    <source>
        <dbReference type="ARBA" id="ARBA00022448"/>
    </source>
</evidence>
<feature type="transmembrane region" description="Helical" evidence="8">
    <location>
        <begin position="510"/>
        <end position="537"/>
    </location>
</feature>
<dbReference type="SUPFAM" id="SSF52540">
    <property type="entry name" value="P-loop containing nucleoside triphosphate hydrolases"/>
    <property type="match status" value="1"/>
</dbReference>
<accession>A0A4P9XNC3</accession>
<keyword evidence="11" id="KW-1185">Reference proteome</keyword>
<dbReference type="OrthoDB" id="66620at2759"/>
<gene>
    <name evidence="10" type="ORF">THASP1DRAFT_17859</name>
</gene>
<dbReference type="STRING" id="78915.A0A4P9XNC3"/>
<dbReference type="PROSITE" id="PS50893">
    <property type="entry name" value="ABC_TRANSPORTER_2"/>
    <property type="match status" value="1"/>
</dbReference>
<dbReference type="InterPro" id="IPR003439">
    <property type="entry name" value="ABC_transporter-like_ATP-bd"/>
</dbReference>
<dbReference type="Proteomes" id="UP000271241">
    <property type="component" value="Unassembled WGS sequence"/>
</dbReference>
<dbReference type="EMBL" id="KZ992797">
    <property type="protein sequence ID" value="RKP06901.1"/>
    <property type="molecule type" value="Genomic_DNA"/>
</dbReference>
<dbReference type="PANTHER" id="PTHR48041">
    <property type="entry name" value="ABC TRANSPORTER G FAMILY MEMBER 28"/>
    <property type="match status" value="1"/>
</dbReference>
<dbReference type="InterPro" id="IPR013525">
    <property type="entry name" value="ABC2_TM"/>
</dbReference>
<comment type="subcellular location">
    <subcellularLocation>
        <location evidence="1">Membrane</location>
        <topology evidence="1">Multi-pass membrane protein</topology>
    </subcellularLocation>
</comment>
<dbReference type="Pfam" id="PF19055">
    <property type="entry name" value="ABC2_membrane_7"/>
    <property type="match status" value="1"/>
</dbReference>
<dbReference type="Gene3D" id="3.40.50.300">
    <property type="entry name" value="P-loop containing nucleotide triphosphate hydrolases"/>
    <property type="match status" value="1"/>
</dbReference>
<dbReference type="InterPro" id="IPR003593">
    <property type="entry name" value="AAA+_ATPase"/>
</dbReference>
<keyword evidence="7 8" id="KW-0472">Membrane</keyword>
<dbReference type="Pfam" id="PF01061">
    <property type="entry name" value="ABC2_membrane"/>
    <property type="match status" value="1"/>
</dbReference>
<dbReference type="GO" id="GO:0016020">
    <property type="term" value="C:membrane"/>
    <property type="evidence" value="ECO:0007669"/>
    <property type="project" value="UniProtKB-SubCell"/>
</dbReference>
<dbReference type="GO" id="GO:0140359">
    <property type="term" value="F:ABC-type transporter activity"/>
    <property type="evidence" value="ECO:0007669"/>
    <property type="project" value="InterPro"/>
</dbReference>
<feature type="transmembrane region" description="Helical" evidence="8">
    <location>
        <begin position="399"/>
        <end position="423"/>
    </location>
</feature>
<keyword evidence="6 8" id="KW-1133">Transmembrane helix</keyword>
<dbReference type="GO" id="GO:0005524">
    <property type="term" value="F:ATP binding"/>
    <property type="evidence" value="ECO:0007669"/>
    <property type="project" value="UniProtKB-KW"/>
</dbReference>
<evidence type="ECO:0000256" key="7">
    <source>
        <dbReference type="ARBA" id="ARBA00023136"/>
    </source>
</evidence>
<feature type="transmembrane region" description="Helical" evidence="8">
    <location>
        <begin position="369"/>
        <end position="387"/>
    </location>
</feature>
<dbReference type="PANTHER" id="PTHR48041:SF91">
    <property type="entry name" value="ABC TRANSPORTER G FAMILY MEMBER 28"/>
    <property type="match status" value="1"/>
</dbReference>
<reference evidence="11" key="1">
    <citation type="journal article" date="2018" name="Nat. Microbiol.">
        <title>Leveraging single-cell genomics to expand the fungal tree of life.</title>
        <authorList>
            <person name="Ahrendt S.R."/>
            <person name="Quandt C.A."/>
            <person name="Ciobanu D."/>
            <person name="Clum A."/>
            <person name="Salamov A."/>
            <person name="Andreopoulos B."/>
            <person name="Cheng J.F."/>
            <person name="Woyke T."/>
            <person name="Pelin A."/>
            <person name="Henrissat B."/>
            <person name="Reynolds N.K."/>
            <person name="Benny G.L."/>
            <person name="Smith M.E."/>
            <person name="James T.Y."/>
            <person name="Grigoriev I.V."/>
        </authorList>
    </citation>
    <scope>NUCLEOTIDE SEQUENCE [LARGE SCALE GENOMIC DNA]</scope>
    <source>
        <strain evidence="11">RSA 1356</strain>
    </source>
</reference>
<keyword evidence="4" id="KW-0547">Nucleotide-binding</keyword>
<evidence type="ECO:0000256" key="4">
    <source>
        <dbReference type="ARBA" id="ARBA00022741"/>
    </source>
</evidence>
<dbReference type="GO" id="GO:0016887">
    <property type="term" value="F:ATP hydrolysis activity"/>
    <property type="evidence" value="ECO:0007669"/>
    <property type="project" value="InterPro"/>
</dbReference>
<feature type="domain" description="ABC transporter" evidence="9">
    <location>
        <begin position="37"/>
        <end position="288"/>
    </location>
</feature>
<dbReference type="CDD" id="cd03213">
    <property type="entry name" value="ABCG_EPDR"/>
    <property type="match status" value="1"/>
</dbReference>
<evidence type="ECO:0000256" key="1">
    <source>
        <dbReference type="ARBA" id="ARBA00004141"/>
    </source>
</evidence>
<organism evidence="10 11">
    <name type="scientific">Thamnocephalis sphaerospora</name>
    <dbReference type="NCBI Taxonomy" id="78915"/>
    <lineage>
        <taxon>Eukaryota</taxon>
        <taxon>Fungi</taxon>
        <taxon>Fungi incertae sedis</taxon>
        <taxon>Zoopagomycota</taxon>
        <taxon>Zoopagomycotina</taxon>
        <taxon>Zoopagomycetes</taxon>
        <taxon>Zoopagales</taxon>
        <taxon>Sigmoideomycetaceae</taxon>
        <taxon>Thamnocephalis</taxon>
    </lineage>
</organism>
<protein>
    <submittedName>
        <fullName evidence="10">P-loop containing nucleoside triphosphate hydrolase protein</fullName>
    </submittedName>
</protein>